<reference evidence="2" key="1">
    <citation type="journal article" date="2020" name="Nature">
        <title>Giant virus diversity and host interactions through global metagenomics.</title>
        <authorList>
            <person name="Schulz F."/>
            <person name="Roux S."/>
            <person name="Paez-Espino D."/>
            <person name="Jungbluth S."/>
            <person name="Walsh D.A."/>
            <person name="Denef V.J."/>
            <person name="McMahon K.D."/>
            <person name="Konstantinidis K.T."/>
            <person name="Eloe-Fadrosh E.A."/>
            <person name="Kyrpides N.C."/>
            <person name="Woyke T."/>
        </authorList>
    </citation>
    <scope>NUCLEOTIDE SEQUENCE</scope>
    <source>
        <strain evidence="2">GVMAG-M-3300009155-48</strain>
    </source>
</reference>
<name>A0A6C0ETK2_9ZZZZ</name>
<feature type="compositionally biased region" description="Low complexity" evidence="1">
    <location>
        <begin position="722"/>
        <end position="741"/>
    </location>
</feature>
<feature type="region of interest" description="Disordered" evidence="1">
    <location>
        <begin position="722"/>
        <end position="770"/>
    </location>
</feature>
<evidence type="ECO:0000256" key="1">
    <source>
        <dbReference type="SAM" id="MobiDB-lite"/>
    </source>
</evidence>
<dbReference type="EMBL" id="MN738924">
    <property type="protein sequence ID" value="QHT31659.1"/>
    <property type="molecule type" value="Genomic_DNA"/>
</dbReference>
<protein>
    <submittedName>
        <fullName evidence="2">Uncharacterized protein</fullName>
    </submittedName>
</protein>
<feature type="compositionally biased region" description="Basic residues" evidence="1">
    <location>
        <begin position="749"/>
        <end position="758"/>
    </location>
</feature>
<accession>A0A6C0ETK2</accession>
<proteinExistence type="predicted"/>
<evidence type="ECO:0000313" key="2">
    <source>
        <dbReference type="EMBL" id="QHT31659.1"/>
    </source>
</evidence>
<sequence length="770" mass="90710">MDDKETGIKDEIDTIDIIPKKINIMVETNIEGEAPFPLTYDKIYNPVKSSTLPQPKNPDYPYFVSNVKYSEKVLTSYLLKDYSFILLSFFDKKYFSNMIQDFSKEEKPKEGKEHVNHNIFLTLLFLFPMRYPRPANINTSYTKYICKDGNQEYTELTNIYQSGKNTGSVFLRNMRDIETSVREYSYVNTSKGEATVTQIVWLNDVLNNPKYRELIDLLIQYESWIKNKKTTIKNEIDTAITDLIESSDIDKNKITDDDIKLIENQQNITYSKTEFIKNIFEKVKEYIYYDGNPPSHKELQILENIEKKTNDDADNPVKKYIDNPSDDIKNAKIEEEKLVDIIFEVIFDTNSKPDKKNTRYINKKFKLVVMDYLKPIDQKIPKISLKDVELNVIITKDMYQKTDIKTKNIDNQEYSVITGDYLYKLKEKLYADTKFEQLKKQLIKNIKNYVDRYNQNTVRSSSISNKNLNLFIDIDIRIKKAVEELKALNKALKELANDENFKKIVNAVDSLKTFFTEQSIKENRLTGVSIMKQKFENILKKTNIIKTLKYIQENIINSNGINLNYKSESNEFNTVLKSELEKEKYSYFMNTVETINKNFLNIQTTNQNLENIIKDYFNNRNRDLITNLIEPAKTAMNVNKIDDECKYHYMETGVFITTSSAKKLYEYEINIYMEVVIGKVDYKTQNNIKCDYRDEKLVAYFNRDSTTVNKFEIVKSKAINLNNNNKPNNKIQNNKNNANNKKNMDKMKGGKSRRKKKYLQYNKRYTSKRR</sequence>
<organism evidence="2">
    <name type="scientific">viral metagenome</name>
    <dbReference type="NCBI Taxonomy" id="1070528"/>
    <lineage>
        <taxon>unclassified sequences</taxon>
        <taxon>metagenomes</taxon>
        <taxon>organismal metagenomes</taxon>
    </lineage>
</organism>
<dbReference type="AlphaFoldDB" id="A0A6C0ETK2"/>